<reference evidence="1 2" key="3">
    <citation type="journal article" date="2022" name="Microbiol. Spectr.">
        <title>Folding features and dynamics of 3D genome architecture in plant fungal pathogens.</title>
        <authorList>
            <person name="Xia C."/>
        </authorList>
    </citation>
    <scope>NUCLEOTIDE SEQUENCE [LARGE SCALE GENOMIC DNA]</scope>
    <source>
        <strain evidence="1 2">93-210</strain>
    </source>
</reference>
<accession>A0ACC0E6N5</accession>
<reference evidence="2" key="2">
    <citation type="journal article" date="2018" name="Mol. Plant Microbe Interact.">
        <title>Genome sequence resources for the wheat stripe rust pathogen (Puccinia striiformis f. sp. tritici) and the barley stripe rust pathogen (Puccinia striiformis f. sp. hordei).</title>
        <authorList>
            <person name="Xia C."/>
            <person name="Wang M."/>
            <person name="Yin C."/>
            <person name="Cornejo O.E."/>
            <person name="Hulbert S.H."/>
            <person name="Chen X."/>
        </authorList>
    </citation>
    <scope>NUCLEOTIDE SEQUENCE [LARGE SCALE GENOMIC DNA]</scope>
    <source>
        <strain evidence="2">93-210</strain>
    </source>
</reference>
<proteinExistence type="predicted"/>
<evidence type="ECO:0000313" key="2">
    <source>
        <dbReference type="Proteomes" id="UP001060170"/>
    </source>
</evidence>
<dbReference type="Proteomes" id="UP001060170">
    <property type="component" value="Chromosome 10"/>
</dbReference>
<comment type="caution">
    <text evidence="1">The sequence shown here is derived from an EMBL/GenBank/DDBJ whole genome shotgun (WGS) entry which is preliminary data.</text>
</comment>
<organism evidence="1 2">
    <name type="scientific">Puccinia striiformis f. sp. tritici</name>
    <dbReference type="NCBI Taxonomy" id="168172"/>
    <lineage>
        <taxon>Eukaryota</taxon>
        <taxon>Fungi</taxon>
        <taxon>Dikarya</taxon>
        <taxon>Basidiomycota</taxon>
        <taxon>Pucciniomycotina</taxon>
        <taxon>Pucciniomycetes</taxon>
        <taxon>Pucciniales</taxon>
        <taxon>Pucciniaceae</taxon>
        <taxon>Puccinia</taxon>
    </lineage>
</organism>
<protein>
    <submittedName>
        <fullName evidence="1">Uncharacterized protein</fullName>
    </submittedName>
</protein>
<feature type="non-terminal residue" evidence="1">
    <location>
        <position position="1"/>
    </location>
</feature>
<sequence length="681" mass="74758">SQSSVYNGSQNLNPPLYLPYQPSDQYAQQSSNRTFQDSASYPSESNPGGRQAPHNASYQLANQTHHQAGIPPQHNPGFYTMDEITGELFFHPDPSLARPVRDETQLEHRSTHQTAGLLPSTSLSASRAPQNTAPPADQTTSNAPEVGKKTTGNKGDERPQPNLREINRLLKNLAKDRSNPAPQQSTLNQDHDNENAENTGDNCGGENNDGLDRSGDDNGGDDHSGGGANNLENDHVGENNFNDDNGKGKQFVPVPDDVMDEIVGMDLDELREYKALHAENRRLPAYLKAELEDILNDNSTSSLSDINSTLPCCTCTLVKSTKCEVHLHTITSVDSIPKPKRFSPLEEPLKVRCKEVGKLWASIDLETKLKYKDTAYIETIQGNIPMPVTANGSIQTARKIHVANTTLNLASNQSSITFVERWAKNTINRMNEIAACHRIQGFLVIASGKSSGDLFETGGTTLGVSFLNMLIKAGDPLRKFHTYAAGMSVVEELTNVAPVTDQIGIAATPSTQKQKHCEMEEPAQEASEATDEYSGGNLKENKKKISKQLKTMLNDTGGKKFSGWPGLHAACELDKAHIQVKIKKNTHNFTASELFQPIKAINIETSQRILRAIGEGWIRLKYQEDNTPVDSDDERGEPAAKRPKRAVANNRAKQSQNKKSACNDKSEEEAVESLESEEDDE</sequence>
<name>A0ACC0E6N5_9BASI</name>
<reference evidence="2" key="1">
    <citation type="journal article" date="2018" name="BMC Genomics">
        <title>Genomic insights into host adaptation between the wheat stripe rust pathogen (Puccinia striiformis f. sp. tritici) and the barley stripe rust pathogen (Puccinia striiformis f. sp. hordei).</title>
        <authorList>
            <person name="Xia C."/>
            <person name="Wang M."/>
            <person name="Yin C."/>
            <person name="Cornejo O.E."/>
            <person name="Hulbert S.H."/>
            <person name="Chen X."/>
        </authorList>
    </citation>
    <scope>NUCLEOTIDE SEQUENCE [LARGE SCALE GENOMIC DNA]</scope>
    <source>
        <strain evidence="2">93-210</strain>
    </source>
</reference>
<dbReference type="EMBL" id="CM045874">
    <property type="protein sequence ID" value="KAI7944764.1"/>
    <property type="molecule type" value="Genomic_DNA"/>
</dbReference>
<gene>
    <name evidence="1" type="ORF">MJO28_010459</name>
</gene>
<keyword evidence="2" id="KW-1185">Reference proteome</keyword>
<evidence type="ECO:0000313" key="1">
    <source>
        <dbReference type="EMBL" id="KAI7944764.1"/>
    </source>
</evidence>